<comment type="caution">
    <text evidence="1">The sequence shown here is derived from an EMBL/GenBank/DDBJ whole genome shotgun (WGS) entry which is preliminary data.</text>
</comment>
<reference evidence="1" key="1">
    <citation type="journal article" date="2015" name="Nature">
        <title>Complex archaea that bridge the gap between prokaryotes and eukaryotes.</title>
        <authorList>
            <person name="Spang A."/>
            <person name="Saw J.H."/>
            <person name="Jorgensen S.L."/>
            <person name="Zaremba-Niedzwiedzka K."/>
            <person name="Martijn J."/>
            <person name="Lind A.E."/>
            <person name="van Eijk R."/>
            <person name="Schleper C."/>
            <person name="Guy L."/>
            <person name="Ettema T.J."/>
        </authorList>
    </citation>
    <scope>NUCLEOTIDE SEQUENCE</scope>
</reference>
<name>A0A0F9IGK9_9ZZZZ</name>
<dbReference type="AlphaFoldDB" id="A0A0F9IGK9"/>
<gene>
    <name evidence="1" type="ORF">LCGC14_1660730</name>
</gene>
<dbReference type="Gene3D" id="3.40.720.10">
    <property type="entry name" value="Alkaline Phosphatase, subunit A"/>
    <property type="match status" value="1"/>
</dbReference>
<dbReference type="InterPro" id="IPR017850">
    <property type="entry name" value="Alkaline_phosphatase_core_sf"/>
</dbReference>
<feature type="non-terminal residue" evidence="1">
    <location>
        <position position="175"/>
    </location>
</feature>
<organism evidence="1">
    <name type="scientific">marine sediment metagenome</name>
    <dbReference type="NCBI Taxonomy" id="412755"/>
    <lineage>
        <taxon>unclassified sequences</taxon>
        <taxon>metagenomes</taxon>
        <taxon>ecological metagenomes</taxon>
    </lineage>
</organism>
<evidence type="ECO:0000313" key="1">
    <source>
        <dbReference type="EMBL" id="KKM18929.1"/>
    </source>
</evidence>
<proteinExistence type="predicted"/>
<dbReference type="InterPro" id="IPR002591">
    <property type="entry name" value="Phosphodiest/P_Trfase"/>
</dbReference>
<protein>
    <submittedName>
        <fullName evidence="1">Uncharacterized protein</fullName>
    </submittedName>
</protein>
<dbReference type="Pfam" id="PF01663">
    <property type="entry name" value="Phosphodiest"/>
    <property type="match status" value="1"/>
</dbReference>
<dbReference type="EMBL" id="LAZR01014106">
    <property type="protein sequence ID" value="KKM18929.1"/>
    <property type="molecule type" value="Genomic_DNA"/>
</dbReference>
<dbReference type="SUPFAM" id="SSF53649">
    <property type="entry name" value="Alkaline phosphatase-like"/>
    <property type="match status" value="1"/>
</dbReference>
<accession>A0A0F9IGK9</accession>
<sequence length="175" mass="20011">MIFCKDAISEIYALVDTAIGKIVAKADKNTSFVILSDHGFSACPQKYFNLNAWLSYERYLTANKRGVLTRLSDIFINYFRHKKGDIRTYAKKIMAKAPFAIRQKASSTYYKSSRINWAKTKAFRYKMGPCEGITINLIDRQSNGIVFSGKQYDTLRDEIIERLKNLIDPATGINI</sequence>